<reference evidence="1 2" key="1">
    <citation type="submission" date="2017-05" db="EMBL/GenBank/DDBJ databases">
        <authorList>
            <person name="Song R."/>
            <person name="Chenine A.L."/>
            <person name="Ruprecht R.M."/>
        </authorList>
    </citation>
    <scope>NUCLEOTIDE SEQUENCE [LARGE SCALE GENOMIC DNA]</scope>
    <source>
        <strain evidence="1 2">DSM 26136</strain>
    </source>
</reference>
<name>A0A1Y0EL88_9BURK</name>
<dbReference type="Gene3D" id="1.10.520.40">
    <property type="entry name" value="CRISPR-associated protein Cse2"/>
    <property type="match status" value="1"/>
</dbReference>
<dbReference type="KEGG" id="cser:CCO03_06690"/>
<dbReference type="NCBIfam" id="TIGR02548">
    <property type="entry name" value="casB_cse2"/>
    <property type="match status" value="1"/>
</dbReference>
<gene>
    <name evidence="1" type="ORF">CCO03_06690</name>
</gene>
<evidence type="ECO:0000313" key="2">
    <source>
        <dbReference type="Proteomes" id="UP000196138"/>
    </source>
</evidence>
<dbReference type="Pfam" id="PF09485">
    <property type="entry name" value="CRISPR_Cse2"/>
    <property type="match status" value="1"/>
</dbReference>
<sequence>MVLIASSPAPQGLPPAAISALVRWWKTLVIENPSGQARADRAVLRRAHDLTAVACLPAYQRVYRSMAGTEGTGDWPPFQQERIAAIVALLAHVKADSGLTLPRAMSLRAEGSDRNPVSELRFRRLLDAGDVETLFAGLRRALPLVEHRVDPESLAKDVFFWGDGVKKRWAYDYAWSMT</sequence>
<keyword evidence="2" id="KW-1185">Reference proteome</keyword>
<accession>A0A1Y0EL88</accession>
<proteinExistence type="predicted"/>
<dbReference type="EMBL" id="CP021455">
    <property type="protein sequence ID" value="ARU04403.1"/>
    <property type="molecule type" value="Genomic_DNA"/>
</dbReference>
<dbReference type="InterPro" id="IPR038287">
    <property type="entry name" value="Cse2_sf"/>
</dbReference>
<dbReference type="AlphaFoldDB" id="A0A1Y0EL88"/>
<protein>
    <submittedName>
        <fullName evidence="1">Type I-E CRISPR-associated protein Cse2/CasB</fullName>
    </submittedName>
</protein>
<dbReference type="OrthoDB" id="333835at2"/>
<dbReference type="Proteomes" id="UP000196138">
    <property type="component" value="Chromosome"/>
</dbReference>
<evidence type="ECO:0000313" key="1">
    <source>
        <dbReference type="EMBL" id="ARU04403.1"/>
    </source>
</evidence>
<dbReference type="RefSeq" id="WP_087278906.1">
    <property type="nucleotide sequence ID" value="NZ_CP021455.1"/>
</dbReference>
<organism evidence="1 2">
    <name type="scientific">Comamonas serinivorans</name>
    <dbReference type="NCBI Taxonomy" id="1082851"/>
    <lineage>
        <taxon>Bacteria</taxon>
        <taxon>Pseudomonadati</taxon>
        <taxon>Pseudomonadota</taxon>
        <taxon>Betaproteobacteria</taxon>
        <taxon>Burkholderiales</taxon>
        <taxon>Comamonadaceae</taxon>
        <taxon>Comamonas</taxon>
    </lineage>
</organism>
<dbReference type="CDD" id="cd09731">
    <property type="entry name" value="Cse2_I-E"/>
    <property type="match status" value="1"/>
</dbReference>
<dbReference type="InterPro" id="IPR013382">
    <property type="entry name" value="CRISPR-assoc_prot_Cse2"/>
</dbReference>